<dbReference type="PANTHER" id="PTHR46470">
    <property type="entry name" value="N-ACYLNEURAMINATE-9-PHOSPHATASE"/>
    <property type="match status" value="1"/>
</dbReference>
<dbReference type="InterPro" id="IPR051400">
    <property type="entry name" value="HAD-like_hydrolase"/>
</dbReference>
<name>A0ABX0QRC5_9BACT</name>
<evidence type="ECO:0000313" key="4">
    <source>
        <dbReference type="EMBL" id="NID13710.1"/>
    </source>
</evidence>
<organism evidence="4 5">
    <name type="scientific">Fibrivirga algicola</name>
    <dbReference type="NCBI Taxonomy" id="2950420"/>
    <lineage>
        <taxon>Bacteria</taxon>
        <taxon>Pseudomonadati</taxon>
        <taxon>Bacteroidota</taxon>
        <taxon>Cytophagia</taxon>
        <taxon>Cytophagales</taxon>
        <taxon>Spirosomataceae</taxon>
        <taxon>Fibrivirga</taxon>
    </lineage>
</organism>
<reference evidence="4" key="1">
    <citation type="submission" date="2024-05" db="EMBL/GenBank/DDBJ databases">
        <authorList>
            <person name="Jung D.-H."/>
        </authorList>
    </citation>
    <scope>NUCLEOTIDE SEQUENCE</scope>
    <source>
        <strain evidence="4">JA-25</strain>
    </source>
</reference>
<dbReference type="EMBL" id="WAEL01000014">
    <property type="protein sequence ID" value="NID13710.1"/>
    <property type="molecule type" value="Genomic_DNA"/>
</dbReference>
<dbReference type="SFLD" id="SFLDS00003">
    <property type="entry name" value="Haloacid_Dehalogenase"/>
    <property type="match status" value="1"/>
</dbReference>
<dbReference type="RefSeq" id="WP_166694225.1">
    <property type="nucleotide sequence ID" value="NZ_WAEL01000014.1"/>
</dbReference>
<protein>
    <submittedName>
        <fullName evidence="4">HAD family hydrolase</fullName>
    </submittedName>
</protein>
<sequence>MTSSKRFVDQYDVILLDLMDTLMFGGNRFSEEQDYAQTYRRLGGKYHSDREVQWVIHQVYETMSEHYADPAYHENFRPASTYLIETLDALGLPQTDAARLHNVFAHHELGHVPDGHCQALQQLAKTHRLGLVSNLWSEKALFVRAFRRCHIHHLFDTLVFSSDHSLIKPSPKLFQKALDQFDTPTHRVLFVGDSPERDMATAEALGMGTLLVTATGKTTYPGRKAVDICALLDQL</sequence>
<dbReference type="InterPro" id="IPR036412">
    <property type="entry name" value="HAD-like_sf"/>
</dbReference>
<comment type="cofactor">
    <cofactor evidence="1">
        <name>Mg(2+)</name>
        <dbReference type="ChEBI" id="CHEBI:18420"/>
    </cofactor>
</comment>
<dbReference type="Gene3D" id="3.40.50.1000">
    <property type="entry name" value="HAD superfamily/HAD-like"/>
    <property type="match status" value="1"/>
</dbReference>
<dbReference type="Pfam" id="PF13419">
    <property type="entry name" value="HAD_2"/>
    <property type="match status" value="1"/>
</dbReference>
<evidence type="ECO:0000256" key="2">
    <source>
        <dbReference type="ARBA" id="ARBA00022801"/>
    </source>
</evidence>
<dbReference type="Gene3D" id="1.20.120.710">
    <property type="entry name" value="Haloacid dehalogenase hydrolase-like domain"/>
    <property type="match status" value="1"/>
</dbReference>
<evidence type="ECO:0000256" key="1">
    <source>
        <dbReference type="ARBA" id="ARBA00001946"/>
    </source>
</evidence>
<dbReference type="InterPro" id="IPR041492">
    <property type="entry name" value="HAD_2"/>
</dbReference>
<dbReference type="InterPro" id="IPR023214">
    <property type="entry name" value="HAD_sf"/>
</dbReference>
<dbReference type="SUPFAM" id="SSF56784">
    <property type="entry name" value="HAD-like"/>
    <property type="match status" value="1"/>
</dbReference>
<accession>A0ABX0QRC5</accession>
<evidence type="ECO:0000256" key="3">
    <source>
        <dbReference type="ARBA" id="ARBA00022842"/>
    </source>
</evidence>
<dbReference type="Proteomes" id="UP000606008">
    <property type="component" value="Unassembled WGS sequence"/>
</dbReference>
<evidence type="ECO:0000313" key="5">
    <source>
        <dbReference type="Proteomes" id="UP000606008"/>
    </source>
</evidence>
<keyword evidence="5" id="KW-1185">Reference proteome</keyword>
<comment type="caution">
    <text evidence="4">The sequence shown here is derived from an EMBL/GenBank/DDBJ whole genome shotgun (WGS) entry which is preliminary data.</text>
</comment>
<proteinExistence type="predicted"/>
<dbReference type="NCBIfam" id="TIGR01549">
    <property type="entry name" value="HAD-SF-IA-v1"/>
    <property type="match status" value="1"/>
</dbReference>
<dbReference type="NCBIfam" id="TIGR01509">
    <property type="entry name" value="HAD-SF-IA-v3"/>
    <property type="match status" value="1"/>
</dbReference>
<dbReference type="GO" id="GO:0016787">
    <property type="term" value="F:hydrolase activity"/>
    <property type="evidence" value="ECO:0007669"/>
    <property type="project" value="UniProtKB-KW"/>
</dbReference>
<dbReference type="SFLD" id="SFLDG01129">
    <property type="entry name" value="C1.5:_HAD__Beta-PGM__Phosphata"/>
    <property type="match status" value="1"/>
</dbReference>
<gene>
    <name evidence="4" type="ORF">F7231_26310</name>
</gene>
<keyword evidence="2 4" id="KW-0378">Hydrolase</keyword>
<dbReference type="InterPro" id="IPR006439">
    <property type="entry name" value="HAD-SF_hydro_IA"/>
</dbReference>
<keyword evidence="3" id="KW-0460">Magnesium</keyword>